<protein>
    <submittedName>
        <fullName evidence="6">LysR family transcriptional regulator</fullName>
    </submittedName>
</protein>
<sequence length="295" mass="33962">MDTKALHCFIVLYRLKNMHKAAEELFISQQGLSKIIRNLESEWEVLLFERSKYGMHPTKAGDYFYQHAVSIQNELEQMKREIKNTAGGMEELCIACAYGTLHILYPYLQSFRKQNPSVRIRWKEYPDRDADCALKNRVVEVAFCVEGSGQESFEHVPLAKRRILLLVHEGHRLWDRKSAAIADLKNEKIIVEGDGFHIFSLLQKKCLEEGFYPDIAAETAEINLCQNLCRMGEGVSITVDFIADISRLPGVRAIPFSEPDFTWNIIMAWRKKDDLTDTAKKFVQFIQDSLQASPL</sequence>
<keyword evidence="4" id="KW-0804">Transcription</keyword>
<evidence type="ECO:0000256" key="4">
    <source>
        <dbReference type="ARBA" id="ARBA00023163"/>
    </source>
</evidence>
<dbReference type="Gene3D" id="1.10.10.10">
    <property type="entry name" value="Winged helix-like DNA-binding domain superfamily/Winged helix DNA-binding domain"/>
    <property type="match status" value="1"/>
</dbReference>
<dbReference type="Gene3D" id="3.40.190.290">
    <property type="match status" value="1"/>
</dbReference>
<dbReference type="GO" id="GO:0003677">
    <property type="term" value="F:DNA binding"/>
    <property type="evidence" value="ECO:0007669"/>
    <property type="project" value="UniProtKB-KW"/>
</dbReference>
<evidence type="ECO:0000256" key="3">
    <source>
        <dbReference type="ARBA" id="ARBA00023125"/>
    </source>
</evidence>
<organism evidence="6 7">
    <name type="scientific">Candidatus Egerieimonas intestinavium</name>
    <dbReference type="NCBI Taxonomy" id="2840777"/>
    <lineage>
        <taxon>Bacteria</taxon>
        <taxon>Bacillati</taxon>
        <taxon>Bacillota</taxon>
        <taxon>Clostridia</taxon>
        <taxon>Lachnospirales</taxon>
        <taxon>Lachnospiraceae</taxon>
        <taxon>Lachnospiraceae incertae sedis</taxon>
        <taxon>Candidatus Egerieimonas</taxon>
    </lineage>
</organism>
<keyword evidence="3" id="KW-0238">DNA-binding</keyword>
<reference evidence="6" key="2">
    <citation type="journal article" date="2021" name="PeerJ">
        <title>Extensive microbial diversity within the chicken gut microbiome revealed by metagenomics and culture.</title>
        <authorList>
            <person name="Gilroy R."/>
            <person name="Ravi A."/>
            <person name="Getino M."/>
            <person name="Pursley I."/>
            <person name="Horton D.L."/>
            <person name="Alikhan N.F."/>
            <person name="Baker D."/>
            <person name="Gharbi K."/>
            <person name="Hall N."/>
            <person name="Watson M."/>
            <person name="Adriaenssens E.M."/>
            <person name="Foster-Nyarko E."/>
            <person name="Jarju S."/>
            <person name="Secka A."/>
            <person name="Antonio M."/>
            <person name="Oren A."/>
            <person name="Chaudhuri R.R."/>
            <person name="La Ragione R."/>
            <person name="Hildebrand F."/>
            <person name="Pallen M.J."/>
        </authorList>
    </citation>
    <scope>NUCLEOTIDE SEQUENCE</scope>
    <source>
        <strain evidence="6">ChiSxjej1B13-7041</strain>
    </source>
</reference>
<dbReference type="InterPro" id="IPR000847">
    <property type="entry name" value="LysR_HTH_N"/>
</dbReference>
<dbReference type="SUPFAM" id="SSF53850">
    <property type="entry name" value="Periplasmic binding protein-like II"/>
    <property type="match status" value="1"/>
</dbReference>
<dbReference type="EMBL" id="DVHU01000063">
    <property type="protein sequence ID" value="HIR93199.1"/>
    <property type="molecule type" value="Genomic_DNA"/>
</dbReference>
<evidence type="ECO:0000313" key="7">
    <source>
        <dbReference type="Proteomes" id="UP000886841"/>
    </source>
</evidence>
<reference evidence="6" key="1">
    <citation type="submission" date="2020-10" db="EMBL/GenBank/DDBJ databases">
        <authorList>
            <person name="Gilroy R."/>
        </authorList>
    </citation>
    <scope>NUCLEOTIDE SEQUENCE</scope>
    <source>
        <strain evidence="6">ChiSxjej1B13-7041</strain>
    </source>
</reference>
<evidence type="ECO:0000313" key="6">
    <source>
        <dbReference type="EMBL" id="HIR93199.1"/>
    </source>
</evidence>
<name>A0A9D1EKE0_9FIRM</name>
<dbReference type="PROSITE" id="PS50931">
    <property type="entry name" value="HTH_LYSR"/>
    <property type="match status" value="1"/>
</dbReference>
<dbReference type="Pfam" id="PF03466">
    <property type="entry name" value="LysR_substrate"/>
    <property type="match status" value="1"/>
</dbReference>
<gene>
    <name evidence="6" type="ORF">IAB98_07265</name>
</gene>
<dbReference type="GO" id="GO:0032993">
    <property type="term" value="C:protein-DNA complex"/>
    <property type="evidence" value="ECO:0007669"/>
    <property type="project" value="TreeGrafter"/>
</dbReference>
<evidence type="ECO:0000256" key="1">
    <source>
        <dbReference type="ARBA" id="ARBA00009437"/>
    </source>
</evidence>
<dbReference type="Proteomes" id="UP000886841">
    <property type="component" value="Unassembled WGS sequence"/>
</dbReference>
<dbReference type="InterPro" id="IPR036388">
    <property type="entry name" value="WH-like_DNA-bd_sf"/>
</dbReference>
<dbReference type="PANTHER" id="PTHR30346">
    <property type="entry name" value="TRANSCRIPTIONAL DUAL REGULATOR HCAR-RELATED"/>
    <property type="match status" value="1"/>
</dbReference>
<evidence type="ECO:0000259" key="5">
    <source>
        <dbReference type="PROSITE" id="PS50931"/>
    </source>
</evidence>
<dbReference type="InterPro" id="IPR036390">
    <property type="entry name" value="WH_DNA-bd_sf"/>
</dbReference>
<dbReference type="Pfam" id="PF00126">
    <property type="entry name" value="HTH_1"/>
    <property type="match status" value="1"/>
</dbReference>
<feature type="domain" description="HTH lysR-type" evidence="5">
    <location>
        <begin position="1"/>
        <end position="58"/>
    </location>
</feature>
<dbReference type="InterPro" id="IPR005119">
    <property type="entry name" value="LysR_subst-bd"/>
</dbReference>
<dbReference type="PANTHER" id="PTHR30346:SF28">
    <property type="entry name" value="HTH-TYPE TRANSCRIPTIONAL REGULATOR CYNR"/>
    <property type="match status" value="1"/>
</dbReference>
<dbReference type="CDD" id="cd05466">
    <property type="entry name" value="PBP2_LTTR_substrate"/>
    <property type="match status" value="1"/>
</dbReference>
<dbReference type="AlphaFoldDB" id="A0A9D1EKE0"/>
<proteinExistence type="inferred from homology"/>
<comment type="caution">
    <text evidence="6">The sequence shown here is derived from an EMBL/GenBank/DDBJ whole genome shotgun (WGS) entry which is preliminary data.</text>
</comment>
<dbReference type="GO" id="GO:0003700">
    <property type="term" value="F:DNA-binding transcription factor activity"/>
    <property type="evidence" value="ECO:0007669"/>
    <property type="project" value="InterPro"/>
</dbReference>
<evidence type="ECO:0000256" key="2">
    <source>
        <dbReference type="ARBA" id="ARBA00023015"/>
    </source>
</evidence>
<accession>A0A9D1EKE0</accession>
<keyword evidence="2" id="KW-0805">Transcription regulation</keyword>
<dbReference type="SUPFAM" id="SSF46785">
    <property type="entry name" value="Winged helix' DNA-binding domain"/>
    <property type="match status" value="1"/>
</dbReference>
<comment type="similarity">
    <text evidence="1">Belongs to the LysR transcriptional regulatory family.</text>
</comment>